<evidence type="ECO:0000259" key="3">
    <source>
        <dbReference type="Pfam" id="PF20209"/>
    </source>
</evidence>
<keyword evidence="5" id="KW-1185">Reference proteome</keyword>
<name>A0A9P7D4W1_9AGAM</name>
<feature type="region of interest" description="Disordered" evidence="1">
    <location>
        <begin position="442"/>
        <end position="475"/>
    </location>
</feature>
<comment type="caution">
    <text evidence="4">The sequence shown here is derived from an EMBL/GenBank/DDBJ whole genome shotgun (WGS) entry which is preliminary data.</text>
</comment>
<gene>
    <name evidence="4" type="ORF">EV702DRAFT_1195708</name>
</gene>
<dbReference type="Proteomes" id="UP000714275">
    <property type="component" value="Unassembled WGS sequence"/>
</dbReference>
<evidence type="ECO:0008006" key="6">
    <source>
        <dbReference type="Google" id="ProtNLM"/>
    </source>
</evidence>
<protein>
    <recommendedName>
        <fullName evidence="6">Helitron helicase-like domain-containing protein</fullName>
    </recommendedName>
</protein>
<organism evidence="4 5">
    <name type="scientific">Suillus placidus</name>
    <dbReference type="NCBI Taxonomy" id="48579"/>
    <lineage>
        <taxon>Eukaryota</taxon>
        <taxon>Fungi</taxon>
        <taxon>Dikarya</taxon>
        <taxon>Basidiomycota</taxon>
        <taxon>Agaricomycotina</taxon>
        <taxon>Agaricomycetes</taxon>
        <taxon>Agaricomycetidae</taxon>
        <taxon>Boletales</taxon>
        <taxon>Suillineae</taxon>
        <taxon>Suillaceae</taxon>
        <taxon>Suillus</taxon>
    </lineage>
</organism>
<dbReference type="InterPro" id="IPR025476">
    <property type="entry name" value="Helitron_helicase-like"/>
</dbReference>
<dbReference type="Pfam" id="PF20209">
    <property type="entry name" value="DUF6570"/>
    <property type="match status" value="1"/>
</dbReference>
<dbReference type="OrthoDB" id="3054702at2759"/>
<dbReference type="EMBL" id="JABBWD010000013">
    <property type="protein sequence ID" value="KAG1779208.1"/>
    <property type="molecule type" value="Genomic_DNA"/>
</dbReference>
<dbReference type="InterPro" id="IPR046700">
    <property type="entry name" value="DUF6570"/>
</dbReference>
<feature type="compositionally biased region" description="Polar residues" evidence="1">
    <location>
        <begin position="443"/>
        <end position="457"/>
    </location>
</feature>
<evidence type="ECO:0000313" key="5">
    <source>
        <dbReference type="Proteomes" id="UP000714275"/>
    </source>
</evidence>
<evidence type="ECO:0000256" key="1">
    <source>
        <dbReference type="SAM" id="MobiDB-lite"/>
    </source>
</evidence>
<proteinExistence type="predicted"/>
<accession>A0A9P7D4W1</accession>
<evidence type="ECO:0000259" key="2">
    <source>
        <dbReference type="Pfam" id="PF14214"/>
    </source>
</evidence>
<sequence>MAAVAMVEGNLLPPKPITLASMLGVSIIGPNNFPEHCMPSFLTVSRSHLRNALLFLKQHNPLYFNITISDKNIALFPECGIPDIILSSVRHLHNVEAVDAERQDYVPEDDVENVFSAQQVVFPTGHDIQEEIVYDKSTSDIFPVQCHGVLDSAVAGVDDNQVFAHALANTAECYTVQHRNTFVNEYPRRDEDQSLSIGDAENPNHLLGAFPCLFPYAAGGFEVQRHRAVPYKIHAQWAMRYADRHFRKDMHFMFEVFGVIQKRQVCRQAVLQVKKQDFHRSEQLFRSLAVEDLRKASEEEQKHQHVSNPTVRALKRHLTAVRSKVMGMDENSVSYMGHVIAEDPYAAAKFFHFMITAILEELFCIKEDHFKYNCRPGIFGTVEAYVGTIEAQGRGTLHLHMIIWLRNAPTSSEMKELLQSDVFRAKVASFIARNIQGHHSEVSSESLKTLPRQSAVSYSRPPDPRSRNFSSDKQNTTRNLRRALFALAKDAWIDSEGHWGPKRTMGAMNNWNLVILLATRANHDIKLITDGEETKDIGFYISMYAAKNQQHSSNALALLAKSFAFHQTQEKHNSDAQALNKLLIQRCANSLSREQEFSAPEVVTYLMKWGDHYISHHFEAIYFSSIVNLLKKTWPHLVSQQPVAELSSEGELQTQKNTAEAYDEEYAVLQFEEQTQSLQLCDQIREYMDRADALEEFSYMDYFLNTYDTLLSDSNESLSL</sequence>
<dbReference type="Pfam" id="PF14214">
    <property type="entry name" value="Helitron_like_N"/>
    <property type="match status" value="1"/>
</dbReference>
<reference evidence="4" key="1">
    <citation type="journal article" date="2020" name="New Phytol.">
        <title>Comparative genomics reveals dynamic genome evolution in host specialist ectomycorrhizal fungi.</title>
        <authorList>
            <person name="Lofgren L.A."/>
            <person name="Nguyen N.H."/>
            <person name="Vilgalys R."/>
            <person name="Ruytinx J."/>
            <person name="Liao H.L."/>
            <person name="Branco S."/>
            <person name="Kuo A."/>
            <person name="LaButti K."/>
            <person name="Lipzen A."/>
            <person name="Andreopoulos W."/>
            <person name="Pangilinan J."/>
            <person name="Riley R."/>
            <person name="Hundley H."/>
            <person name="Na H."/>
            <person name="Barry K."/>
            <person name="Grigoriev I.V."/>
            <person name="Stajich J.E."/>
            <person name="Kennedy P.G."/>
        </authorList>
    </citation>
    <scope>NUCLEOTIDE SEQUENCE</scope>
    <source>
        <strain evidence="4">DOB743</strain>
    </source>
</reference>
<feature type="domain" description="DUF6570" evidence="3">
    <location>
        <begin position="10"/>
        <end position="73"/>
    </location>
</feature>
<dbReference type="AlphaFoldDB" id="A0A9P7D4W1"/>
<evidence type="ECO:0000313" key="4">
    <source>
        <dbReference type="EMBL" id="KAG1779208.1"/>
    </source>
</evidence>
<feature type="domain" description="Helitron helicase-like" evidence="2">
    <location>
        <begin position="308"/>
        <end position="403"/>
    </location>
</feature>